<dbReference type="GO" id="GO:0004789">
    <property type="term" value="F:thiamine-phosphate diphosphorylase activity"/>
    <property type="evidence" value="ECO:0007669"/>
    <property type="project" value="TreeGrafter"/>
</dbReference>
<dbReference type="InterPro" id="IPR036206">
    <property type="entry name" value="ThiamineP_synth_sf"/>
</dbReference>
<dbReference type="SUPFAM" id="SSF51391">
    <property type="entry name" value="Thiamin phosphate synthase"/>
    <property type="match status" value="1"/>
</dbReference>
<comment type="pathway">
    <text evidence="1">Cofactor biosynthesis; thiamine diphosphate biosynthesis.</text>
</comment>
<feature type="non-terminal residue" evidence="5">
    <location>
        <position position="244"/>
    </location>
</feature>
<dbReference type="AlphaFoldDB" id="A0A7V2F2W4"/>
<dbReference type="PANTHER" id="PTHR20857:SF15">
    <property type="entry name" value="THIAMINE-PHOSPHATE SYNTHASE"/>
    <property type="match status" value="1"/>
</dbReference>
<evidence type="ECO:0000259" key="4">
    <source>
        <dbReference type="Pfam" id="PF17792"/>
    </source>
</evidence>
<dbReference type="GO" id="GO:0009228">
    <property type="term" value="P:thiamine biosynthetic process"/>
    <property type="evidence" value="ECO:0007669"/>
    <property type="project" value="UniProtKB-KW"/>
</dbReference>
<organism evidence="5">
    <name type="scientific">Eiseniibacteriota bacterium</name>
    <dbReference type="NCBI Taxonomy" id="2212470"/>
    <lineage>
        <taxon>Bacteria</taxon>
        <taxon>Candidatus Eiseniibacteriota</taxon>
    </lineage>
</organism>
<dbReference type="InterPro" id="IPR013785">
    <property type="entry name" value="Aldolase_TIM"/>
</dbReference>
<dbReference type="InterPro" id="IPR041397">
    <property type="entry name" value="ThiD2"/>
</dbReference>
<accession>A0A7V2F2W4</accession>
<evidence type="ECO:0000313" key="5">
    <source>
        <dbReference type="EMBL" id="HER42873.1"/>
    </source>
</evidence>
<evidence type="ECO:0000256" key="2">
    <source>
        <dbReference type="ARBA" id="ARBA00022977"/>
    </source>
</evidence>
<dbReference type="CDD" id="cd00564">
    <property type="entry name" value="TMP_TenI"/>
    <property type="match status" value="1"/>
</dbReference>
<dbReference type="EMBL" id="DSEC01000019">
    <property type="protein sequence ID" value="HER42873.1"/>
    <property type="molecule type" value="Genomic_DNA"/>
</dbReference>
<gene>
    <name evidence="5" type="ORF">ENO08_00240</name>
</gene>
<dbReference type="Gene3D" id="3.20.20.70">
    <property type="entry name" value="Aldolase class I"/>
    <property type="match status" value="1"/>
</dbReference>
<name>A0A7V2F2W4_UNCEI</name>
<dbReference type="InterPro" id="IPR022998">
    <property type="entry name" value="ThiamineP_synth_TenI"/>
</dbReference>
<evidence type="ECO:0008006" key="6">
    <source>
        <dbReference type="Google" id="ProtNLM"/>
    </source>
</evidence>
<feature type="domain" description="ThiD2" evidence="4">
    <location>
        <begin position="14"/>
        <end position="135"/>
    </location>
</feature>
<comment type="caution">
    <text evidence="5">The sequence shown here is derived from an EMBL/GenBank/DDBJ whole genome shotgun (WGS) entry which is preliminary data.</text>
</comment>
<evidence type="ECO:0000259" key="3">
    <source>
        <dbReference type="Pfam" id="PF02581"/>
    </source>
</evidence>
<feature type="domain" description="Thiamine phosphate synthase/TenI" evidence="3">
    <location>
        <begin position="153"/>
        <end position="243"/>
    </location>
</feature>
<evidence type="ECO:0000256" key="1">
    <source>
        <dbReference type="ARBA" id="ARBA00004948"/>
    </source>
</evidence>
<reference evidence="5" key="1">
    <citation type="journal article" date="2020" name="mSystems">
        <title>Genome- and Community-Level Interaction Insights into Carbon Utilization and Element Cycling Functions of Hydrothermarchaeota in Hydrothermal Sediment.</title>
        <authorList>
            <person name="Zhou Z."/>
            <person name="Liu Y."/>
            <person name="Xu W."/>
            <person name="Pan J."/>
            <person name="Luo Z.H."/>
            <person name="Li M."/>
        </authorList>
    </citation>
    <scope>NUCLEOTIDE SEQUENCE [LARGE SCALE GENOMIC DNA]</scope>
    <source>
        <strain evidence="5">SpSt-1233</strain>
    </source>
</reference>
<dbReference type="GO" id="GO:0005737">
    <property type="term" value="C:cytoplasm"/>
    <property type="evidence" value="ECO:0007669"/>
    <property type="project" value="TreeGrafter"/>
</dbReference>
<sequence length="244" mass="26455">MLENHPENEAVIMRIIDANINRCAEGARVIEEIARFAAGDEGLTREVKELRHEIRALSGLLRGDTARYRDSAGDVGGRFTIPSEGRRESLSGTARANFLRVEEGLRVIEEFAKMGYPRASARAKDLRFRVYGLEKAFLEGGSAGWRLPAPPFLYTVIDRSIVPQEKVAATVKALAEGGSGMIQYRAKEISVPEMRRDLASAVPAAEKAGVPLIVNDLPELAAETGAAGVHLGASDASAREARQM</sequence>
<dbReference type="PANTHER" id="PTHR20857">
    <property type="entry name" value="THIAMINE-PHOSPHATE PYROPHOSPHORYLASE"/>
    <property type="match status" value="1"/>
</dbReference>
<dbReference type="Pfam" id="PF17792">
    <property type="entry name" value="ThiD2"/>
    <property type="match status" value="1"/>
</dbReference>
<keyword evidence="2" id="KW-0784">Thiamine biosynthesis</keyword>
<dbReference type="Pfam" id="PF02581">
    <property type="entry name" value="TMP-TENI"/>
    <property type="match status" value="1"/>
</dbReference>
<proteinExistence type="predicted"/>
<dbReference type="Proteomes" id="UP000886069">
    <property type="component" value="Unassembled WGS sequence"/>
</dbReference>
<protein>
    <recommendedName>
        <fullName evidence="6">Thiamine phosphate synthase</fullName>
    </recommendedName>
</protein>